<dbReference type="PANTHER" id="PTHR16120">
    <property type="entry name" value="AP-5 COMPLEX SUBUNIT SIGMA-1"/>
    <property type="match status" value="1"/>
</dbReference>
<sequence length="220" mass="26086">MVYAIIIHSSECHEKYYFSYYYGEGEIEKEKEKEKEEEDEDDCVRQRTIIRRVLEEINYYENGKEKTDNTIKNNREKYLDLLGAFLSKNNSDEGKIDGEGFFRIVDPSLFKNRINVLWKVLNKICYTLVFYAHENIHLADYFLHTFISALREQHDAMKRKKCKSDMDLFHPDTVLAVLYFFLPKGQLLLMNENHAKFLNSQVKQFLAEKAQLTPKDSKLA</sequence>
<dbReference type="AlphaFoldDB" id="A0A0J9TD35"/>
<dbReference type="Pfam" id="PF15001">
    <property type="entry name" value="AP-5_subunit_s1"/>
    <property type="match status" value="1"/>
</dbReference>
<organism evidence="1 2">
    <name type="scientific">Plasmodium vivax Mauritania I</name>
    <dbReference type="NCBI Taxonomy" id="1035515"/>
    <lineage>
        <taxon>Eukaryota</taxon>
        <taxon>Sar</taxon>
        <taxon>Alveolata</taxon>
        <taxon>Apicomplexa</taxon>
        <taxon>Aconoidasida</taxon>
        <taxon>Haemosporida</taxon>
        <taxon>Plasmodiidae</taxon>
        <taxon>Plasmodium</taxon>
        <taxon>Plasmodium (Plasmodium)</taxon>
    </lineage>
</organism>
<dbReference type="GO" id="GO:0005764">
    <property type="term" value="C:lysosome"/>
    <property type="evidence" value="ECO:0007669"/>
    <property type="project" value="TreeGrafter"/>
</dbReference>
<reference evidence="1 2" key="1">
    <citation type="submission" date="2011-08" db="EMBL/GenBank/DDBJ databases">
        <title>The Genome Sequence of Plasmodium vivax Mauritania I.</title>
        <authorList>
            <consortium name="The Broad Institute Genome Sequencing Platform"/>
            <consortium name="The Broad Institute Genome Sequencing Center for Infectious Disease"/>
            <person name="Neafsey D."/>
            <person name="Carlton J."/>
            <person name="Barnwell J."/>
            <person name="Collins W."/>
            <person name="Escalante A."/>
            <person name="Mullikin J."/>
            <person name="Saul A."/>
            <person name="Guigo R."/>
            <person name="Camara F."/>
            <person name="Young S.K."/>
            <person name="Zeng Q."/>
            <person name="Gargeya S."/>
            <person name="Fitzgerald M."/>
            <person name="Haas B."/>
            <person name="Abouelleil A."/>
            <person name="Alvarado L."/>
            <person name="Arachchi H.M."/>
            <person name="Berlin A."/>
            <person name="Brown A."/>
            <person name="Chapman S.B."/>
            <person name="Chen Z."/>
            <person name="Dunbar C."/>
            <person name="Freedman E."/>
            <person name="Gearin G."/>
            <person name="Gellesch M."/>
            <person name="Goldberg J."/>
            <person name="Griggs A."/>
            <person name="Gujja S."/>
            <person name="Heiman D."/>
            <person name="Howarth C."/>
            <person name="Larson L."/>
            <person name="Lui A."/>
            <person name="MacDonald P.J.P."/>
            <person name="Montmayeur A."/>
            <person name="Murphy C."/>
            <person name="Neiman D."/>
            <person name="Pearson M."/>
            <person name="Priest M."/>
            <person name="Roberts A."/>
            <person name="Saif S."/>
            <person name="Shea T."/>
            <person name="Shenoy N."/>
            <person name="Sisk P."/>
            <person name="Stolte C."/>
            <person name="Sykes S."/>
            <person name="Wortman J."/>
            <person name="Nusbaum C."/>
            <person name="Birren B."/>
        </authorList>
    </citation>
    <scope>NUCLEOTIDE SEQUENCE [LARGE SCALE GENOMIC DNA]</scope>
    <source>
        <strain evidence="1 2">Mauritania I</strain>
    </source>
</reference>
<proteinExistence type="predicted"/>
<name>A0A0J9TD35_PLAVI</name>
<dbReference type="EMBL" id="KQ235038">
    <property type="protein sequence ID" value="KMZ93375.1"/>
    <property type="molecule type" value="Genomic_DNA"/>
</dbReference>
<evidence type="ECO:0008006" key="3">
    <source>
        <dbReference type="Google" id="ProtNLM"/>
    </source>
</evidence>
<dbReference type="InterPro" id="IPR029392">
    <property type="entry name" value="AP-5_subunit_s1"/>
</dbReference>
<dbReference type="GO" id="GO:0016197">
    <property type="term" value="P:endosomal transport"/>
    <property type="evidence" value="ECO:0007669"/>
    <property type="project" value="InterPro"/>
</dbReference>
<dbReference type="PANTHER" id="PTHR16120:SF0">
    <property type="entry name" value="AP-5 COMPLEX SUBUNIT SIGMA-1"/>
    <property type="match status" value="1"/>
</dbReference>
<evidence type="ECO:0000313" key="2">
    <source>
        <dbReference type="Proteomes" id="UP000053776"/>
    </source>
</evidence>
<evidence type="ECO:0000313" key="1">
    <source>
        <dbReference type="EMBL" id="KMZ93375.1"/>
    </source>
</evidence>
<dbReference type="GO" id="GO:0000724">
    <property type="term" value="P:double-strand break repair via homologous recombination"/>
    <property type="evidence" value="ECO:0007669"/>
    <property type="project" value="InterPro"/>
</dbReference>
<dbReference type="OrthoDB" id="370698at2759"/>
<dbReference type="GO" id="GO:0005829">
    <property type="term" value="C:cytosol"/>
    <property type="evidence" value="ECO:0007669"/>
    <property type="project" value="TreeGrafter"/>
</dbReference>
<protein>
    <recommendedName>
        <fullName evidence="3">AP-5 complex subunit sigma-1</fullName>
    </recommendedName>
</protein>
<gene>
    <name evidence="1" type="ORF">PVMG_00821</name>
</gene>
<accession>A0A0J9TD35</accession>
<dbReference type="GO" id="GO:0030119">
    <property type="term" value="C:AP-type membrane coat adaptor complex"/>
    <property type="evidence" value="ECO:0007669"/>
    <property type="project" value="InterPro"/>
</dbReference>
<dbReference type="GO" id="GO:0005770">
    <property type="term" value="C:late endosome"/>
    <property type="evidence" value="ECO:0007669"/>
    <property type="project" value="TreeGrafter"/>
</dbReference>
<dbReference type="Proteomes" id="UP000053776">
    <property type="component" value="Unassembled WGS sequence"/>
</dbReference>